<dbReference type="Gene3D" id="1.25.40.10">
    <property type="entry name" value="Tetratricopeptide repeat domain"/>
    <property type="match status" value="4"/>
</dbReference>
<feature type="compositionally biased region" description="Polar residues" evidence="5">
    <location>
        <begin position="87"/>
        <end position="96"/>
    </location>
</feature>
<dbReference type="STRING" id="2769.R7Q4Y4"/>
<dbReference type="PANTHER" id="PTHR44917">
    <property type="entry name" value="PROTEIN HIGH CHLOROPHYLL FLUORESCENT 107"/>
    <property type="match status" value="1"/>
</dbReference>
<feature type="region of interest" description="Disordered" evidence="5">
    <location>
        <begin position="826"/>
        <end position="853"/>
    </location>
</feature>
<proteinExistence type="predicted"/>
<gene>
    <name evidence="7" type="ORF">CHC_T00008568001</name>
</gene>
<dbReference type="PANTHER" id="PTHR44917:SF1">
    <property type="entry name" value="PROTEIN HIGH CHLOROPHYLL FLUORESCENT 107"/>
    <property type="match status" value="1"/>
</dbReference>
<dbReference type="GO" id="GO:0003727">
    <property type="term" value="F:single-stranded RNA binding"/>
    <property type="evidence" value="ECO:0007669"/>
    <property type="project" value="TreeGrafter"/>
</dbReference>
<dbReference type="InterPro" id="IPR019734">
    <property type="entry name" value="TPR_rpt"/>
</dbReference>
<dbReference type="PhylomeDB" id="R7Q4Y4"/>
<feature type="compositionally biased region" description="Basic and acidic residues" evidence="5">
    <location>
        <begin position="826"/>
        <end position="840"/>
    </location>
</feature>
<dbReference type="InterPro" id="IPR055430">
    <property type="entry name" value="HAT_Syf1_CNRKL1_C"/>
</dbReference>
<dbReference type="GO" id="GO:0003729">
    <property type="term" value="F:mRNA binding"/>
    <property type="evidence" value="ECO:0007669"/>
    <property type="project" value="InterPro"/>
</dbReference>
<dbReference type="PROSITE" id="PS50005">
    <property type="entry name" value="TPR"/>
    <property type="match status" value="3"/>
</dbReference>
<accession>R7Q4Y4</accession>
<feature type="compositionally biased region" description="Low complexity" evidence="5">
    <location>
        <begin position="72"/>
        <end position="83"/>
    </location>
</feature>
<feature type="domain" description="Pre-mRNA-splicing factor Syf1/CRNKL1-like C-terminal HAT-repeats" evidence="6">
    <location>
        <begin position="301"/>
        <end position="640"/>
    </location>
</feature>
<dbReference type="RefSeq" id="XP_005712096.1">
    <property type="nucleotide sequence ID" value="XM_005712039.1"/>
</dbReference>
<name>R7Q4Y4_CHOCR</name>
<dbReference type="SMART" id="SM00386">
    <property type="entry name" value="HAT"/>
    <property type="match status" value="16"/>
</dbReference>
<organism evidence="7 8">
    <name type="scientific">Chondrus crispus</name>
    <name type="common">Carrageen Irish moss</name>
    <name type="synonym">Polymorpha crispa</name>
    <dbReference type="NCBI Taxonomy" id="2769"/>
    <lineage>
        <taxon>Eukaryota</taxon>
        <taxon>Rhodophyta</taxon>
        <taxon>Florideophyceae</taxon>
        <taxon>Rhodymeniophycidae</taxon>
        <taxon>Gigartinales</taxon>
        <taxon>Gigartinaceae</taxon>
        <taxon>Chondrus</taxon>
    </lineage>
</organism>
<feature type="repeat" description="TPR" evidence="4">
    <location>
        <begin position="752"/>
        <end position="785"/>
    </location>
</feature>
<comment type="subcellular location">
    <subcellularLocation>
        <location evidence="1">Nucleus</location>
    </subcellularLocation>
</comment>
<dbReference type="GO" id="GO:0005634">
    <property type="term" value="C:nucleus"/>
    <property type="evidence" value="ECO:0007669"/>
    <property type="project" value="UniProtKB-SubCell"/>
</dbReference>
<dbReference type="GeneID" id="17319810"/>
<evidence type="ECO:0000256" key="1">
    <source>
        <dbReference type="ARBA" id="ARBA00004123"/>
    </source>
</evidence>
<dbReference type="InterPro" id="IPR003107">
    <property type="entry name" value="HAT"/>
</dbReference>
<evidence type="ECO:0000313" key="7">
    <source>
        <dbReference type="EMBL" id="CDF32431.1"/>
    </source>
</evidence>
<evidence type="ECO:0000256" key="3">
    <source>
        <dbReference type="ARBA" id="ARBA00023242"/>
    </source>
</evidence>
<dbReference type="InterPro" id="IPR044624">
    <property type="entry name" value="Mbb1-like"/>
</dbReference>
<dbReference type="AlphaFoldDB" id="R7Q4Y4"/>
<evidence type="ECO:0000313" key="8">
    <source>
        <dbReference type="Proteomes" id="UP000012073"/>
    </source>
</evidence>
<evidence type="ECO:0000259" key="6">
    <source>
        <dbReference type="Pfam" id="PF23231"/>
    </source>
</evidence>
<evidence type="ECO:0000256" key="4">
    <source>
        <dbReference type="PROSITE-ProRule" id="PRU00339"/>
    </source>
</evidence>
<dbReference type="SUPFAM" id="SSF48452">
    <property type="entry name" value="TPR-like"/>
    <property type="match status" value="3"/>
</dbReference>
<evidence type="ECO:0000256" key="2">
    <source>
        <dbReference type="ARBA" id="ARBA00022737"/>
    </source>
</evidence>
<feature type="repeat" description="TPR" evidence="4">
    <location>
        <begin position="616"/>
        <end position="649"/>
    </location>
</feature>
<dbReference type="KEGG" id="ccp:CHC_T00008568001"/>
<feature type="repeat" description="TPR" evidence="4">
    <location>
        <begin position="440"/>
        <end position="473"/>
    </location>
</feature>
<dbReference type="EMBL" id="HG001495">
    <property type="protein sequence ID" value="CDF32431.1"/>
    <property type="molecule type" value="Genomic_DNA"/>
</dbReference>
<keyword evidence="3" id="KW-0539">Nucleus</keyword>
<dbReference type="GO" id="GO:0006397">
    <property type="term" value="P:mRNA processing"/>
    <property type="evidence" value="ECO:0007669"/>
    <property type="project" value="InterPro"/>
</dbReference>
<dbReference type="Proteomes" id="UP000012073">
    <property type="component" value="Unassembled WGS sequence"/>
</dbReference>
<keyword evidence="2" id="KW-0677">Repeat</keyword>
<sequence length="865" mass="96742">MAFLPPPLSAPTDRSSHHNALLHPRLPTAPHLPSRRRFLNPIARAAPTNEPSHALSAPVPRSSRRVKRRQRQSSPSPSPFFQPDAAKSSTTPIQPSQKERKYEKRRVIRATFERARLEERNGNVPIARALYRDCLALDRGDAHSWLALARLEARVGGVNLRVGSDAKEITEKQSHAEGAKEAKRLFEEGLRECPDSVHLLQAWAVLEHRCGDRDAARRLFRRGAELEPGNPYVCHAWALLEQREGNTEQARELFKKTLQVGAHPEVCGAWAVLEAREGNMQHARLLFEKGLKNCRSSEGSSASNLWRNWAEMEERIGDLPRARELLSKAITSQPHFTESYVALAKLEARRSCTTRALELIATAAGLSAKPPPAVFNAWAQIEWAYRGKVDEARSILQRGHMMHPKDPALLQSLGILEDKCGKTEVARKLFYKSVCVKPAGPAFVAWALLEDREGNYEEANRLFEECLTIDPLHGAAYNAYGMMEARRGNLDKARSVYGRGLKACASSSVWHGYGQLELKLGGDPARARELFRKGTEKTRGDTSFIWHSWGMLELTEKRVIEARQLFKNALKRYPRNSRVLVGAALAEAASCPQYIADKNSARDFFKRAVAADPTHAHAWQAWGVFELRSGREDAARALFRRGLRLCPSHGALWQAWGVLEAAKGDFGKARKLFTKGTETSPAHVHLFQAWACMEVRAGNIKRARELLDRALEFDVYHGPVWNAYGLLEARHGTVASARQAFVTGIRRAPGHAPLYRTFGQTEARAGNYKKARELFRKGLTVDPRHAPLYHALAKFEAMFGDVTALAELKVQAELYFGSEAEADRALQNGEERNIPHRGVSEGEEEEYGSVPNPMELALEGEAFDV</sequence>
<reference evidence="8" key="1">
    <citation type="journal article" date="2013" name="Proc. Natl. Acad. Sci. U.S.A.">
        <title>Genome structure and metabolic features in the red seaweed Chondrus crispus shed light on evolution of the Archaeplastida.</title>
        <authorList>
            <person name="Collen J."/>
            <person name="Porcel B."/>
            <person name="Carre W."/>
            <person name="Ball S.G."/>
            <person name="Chaparro C."/>
            <person name="Tonon T."/>
            <person name="Barbeyron T."/>
            <person name="Michel G."/>
            <person name="Noel B."/>
            <person name="Valentin K."/>
            <person name="Elias M."/>
            <person name="Artiguenave F."/>
            <person name="Arun A."/>
            <person name="Aury J.M."/>
            <person name="Barbosa-Neto J.F."/>
            <person name="Bothwell J.H."/>
            <person name="Bouget F.Y."/>
            <person name="Brillet L."/>
            <person name="Cabello-Hurtado F."/>
            <person name="Capella-Gutierrez S."/>
            <person name="Charrier B."/>
            <person name="Cladiere L."/>
            <person name="Cock J.M."/>
            <person name="Coelho S.M."/>
            <person name="Colleoni C."/>
            <person name="Czjzek M."/>
            <person name="Da Silva C."/>
            <person name="Delage L."/>
            <person name="Denoeud F."/>
            <person name="Deschamps P."/>
            <person name="Dittami S.M."/>
            <person name="Gabaldon T."/>
            <person name="Gachon C.M."/>
            <person name="Groisillier A."/>
            <person name="Herve C."/>
            <person name="Jabbari K."/>
            <person name="Katinka M."/>
            <person name="Kloareg B."/>
            <person name="Kowalczyk N."/>
            <person name="Labadie K."/>
            <person name="Leblanc C."/>
            <person name="Lopez P.J."/>
            <person name="McLachlan D.H."/>
            <person name="Meslet-Cladiere L."/>
            <person name="Moustafa A."/>
            <person name="Nehr Z."/>
            <person name="Nyvall Collen P."/>
            <person name="Panaud O."/>
            <person name="Partensky F."/>
            <person name="Poulain J."/>
            <person name="Rensing S.A."/>
            <person name="Rousvoal S."/>
            <person name="Samson G."/>
            <person name="Symeonidi A."/>
            <person name="Weissenbach J."/>
            <person name="Zambounis A."/>
            <person name="Wincker P."/>
            <person name="Boyen C."/>
        </authorList>
    </citation>
    <scope>NUCLEOTIDE SEQUENCE [LARGE SCALE GENOMIC DNA]</scope>
    <source>
        <strain evidence="8">cv. Stackhouse</strain>
    </source>
</reference>
<keyword evidence="8" id="KW-1185">Reference proteome</keyword>
<dbReference type="Pfam" id="PF23231">
    <property type="entry name" value="HAT_Syf1_CNRKL1_C"/>
    <property type="match status" value="1"/>
</dbReference>
<dbReference type="OrthoDB" id="541719at2759"/>
<keyword evidence="4" id="KW-0802">TPR repeat</keyword>
<dbReference type="InterPro" id="IPR011990">
    <property type="entry name" value="TPR-like_helical_dom_sf"/>
</dbReference>
<dbReference type="Gramene" id="CDF32431">
    <property type="protein sequence ID" value="CDF32431"/>
    <property type="gene ID" value="CHC_T00008568001"/>
</dbReference>
<dbReference type="OMA" id="AHAWQAW"/>
<protein>
    <submittedName>
        <fullName evidence="7">TPR repeat-containing protein</fullName>
    </submittedName>
</protein>
<evidence type="ECO:0000256" key="5">
    <source>
        <dbReference type="SAM" id="MobiDB-lite"/>
    </source>
</evidence>
<dbReference type="Pfam" id="PF13432">
    <property type="entry name" value="TPR_16"/>
    <property type="match status" value="1"/>
</dbReference>
<feature type="region of interest" description="Disordered" evidence="5">
    <location>
        <begin position="1"/>
        <end position="104"/>
    </location>
</feature>
<dbReference type="SMART" id="SM00028">
    <property type="entry name" value="TPR"/>
    <property type="match status" value="12"/>
</dbReference>
<feature type="compositionally biased region" description="Basic residues" evidence="5">
    <location>
        <begin position="62"/>
        <end position="71"/>
    </location>
</feature>
<dbReference type="GO" id="GO:0006417">
    <property type="term" value="P:regulation of translation"/>
    <property type="evidence" value="ECO:0007669"/>
    <property type="project" value="TreeGrafter"/>
</dbReference>